<evidence type="ECO:0000313" key="2">
    <source>
        <dbReference type="Proteomes" id="UP001417504"/>
    </source>
</evidence>
<sequence>MGMQMGMSDEFLSGPIRLDSDRRPHTPPPLNPLSPPPLLPPLLLLIFPTTDLQLHLFLLTICPFLFSIPHRLRLHLLLPHLLSKFSSPSKTTMALARNKRVAEIIRVVAELERGLHGSLNLSNNVFVGSATFDAKQILRAVEEEKALETSRAEALHEWERNTMGSRGVFDVRNPTSRATSNLYVAALSRVSSICSVGERGMRCREGGVGEEIKAM</sequence>
<accession>A0AAP0EUH7</accession>
<gene>
    <name evidence="1" type="ORF">Sjap_022385</name>
</gene>
<dbReference type="Proteomes" id="UP001417504">
    <property type="component" value="Unassembled WGS sequence"/>
</dbReference>
<protein>
    <submittedName>
        <fullName evidence="1">Uncharacterized protein</fullName>
    </submittedName>
</protein>
<proteinExistence type="predicted"/>
<keyword evidence="2" id="KW-1185">Reference proteome</keyword>
<organism evidence="1 2">
    <name type="scientific">Stephania japonica</name>
    <dbReference type="NCBI Taxonomy" id="461633"/>
    <lineage>
        <taxon>Eukaryota</taxon>
        <taxon>Viridiplantae</taxon>
        <taxon>Streptophyta</taxon>
        <taxon>Embryophyta</taxon>
        <taxon>Tracheophyta</taxon>
        <taxon>Spermatophyta</taxon>
        <taxon>Magnoliopsida</taxon>
        <taxon>Ranunculales</taxon>
        <taxon>Menispermaceae</taxon>
        <taxon>Menispermoideae</taxon>
        <taxon>Cissampelideae</taxon>
        <taxon>Stephania</taxon>
    </lineage>
</organism>
<reference evidence="1 2" key="1">
    <citation type="submission" date="2024-01" db="EMBL/GenBank/DDBJ databases">
        <title>Genome assemblies of Stephania.</title>
        <authorList>
            <person name="Yang L."/>
        </authorList>
    </citation>
    <scope>NUCLEOTIDE SEQUENCE [LARGE SCALE GENOMIC DNA]</scope>
    <source>
        <strain evidence="1">QJT</strain>
        <tissue evidence="1">Leaf</tissue>
    </source>
</reference>
<dbReference type="AlphaFoldDB" id="A0AAP0EUH7"/>
<dbReference type="EMBL" id="JBBNAE010000009">
    <property type="protein sequence ID" value="KAK9096888.1"/>
    <property type="molecule type" value="Genomic_DNA"/>
</dbReference>
<comment type="caution">
    <text evidence="1">The sequence shown here is derived from an EMBL/GenBank/DDBJ whole genome shotgun (WGS) entry which is preliminary data.</text>
</comment>
<evidence type="ECO:0000313" key="1">
    <source>
        <dbReference type="EMBL" id="KAK9096888.1"/>
    </source>
</evidence>
<name>A0AAP0EUH7_9MAGN</name>